<evidence type="ECO:0000313" key="3">
    <source>
        <dbReference type="Proteomes" id="UP000054560"/>
    </source>
</evidence>
<evidence type="ECO:0000256" key="1">
    <source>
        <dbReference type="SAM" id="MobiDB-lite"/>
    </source>
</evidence>
<dbReference type="EMBL" id="KQ242067">
    <property type="protein sequence ID" value="KNC81113.1"/>
    <property type="molecule type" value="Genomic_DNA"/>
</dbReference>
<proteinExistence type="predicted"/>
<dbReference type="AlphaFoldDB" id="A0A0L0FYU2"/>
<name>A0A0L0FYU2_9EUKA</name>
<evidence type="ECO:0008006" key="4">
    <source>
        <dbReference type="Google" id="ProtNLM"/>
    </source>
</evidence>
<dbReference type="Proteomes" id="UP000054560">
    <property type="component" value="Unassembled WGS sequence"/>
</dbReference>
<gene>
    <name evidence="2" type="ORF">SARC_06538</name>
</gene>
<evidence type="ECO:0000313" key="2">
    <source>
        <dbReference type="EMBL" id="KNC81113.1"/>
    </source>
</evidence>
<keyword evidence="3" id="KW-1185">Reference proteome</keyword>
<dbReference type="GeneID" id="25907042"/>
<reference evidence="2 3" key="1">
    <citation type="submission" date="2011-02" db="EMBL/GenBank/DDBJ databases">
        <title>The Genome Sequence of Sphaeroforma arctica JP610.</title>
        <authorList>
            <consortium name="The Broad Institute Genome Sequencing Platform"/>
            <person name="Russ C."/>
            <person name="Cuomo C."/>
            <person name="Young S.K."/>
            <person name="Zeng Q."/>
            <person name="Gargeya S."/>
            <person name="Alvarado L."/>
            <person name="Berlin A."/>
            <person name="Chapman S.B."/>
            <person name="Chen Z."/>
            <person name="Freedman E."/>
            <person name="Gellesch M."/>
            <person name="Goldberg J."/>
            <person name="Griggs A."/>
            <person name="Gujja S."/>
            <person name="Heilman E."/>
            <person name="Heiman D."/>
            <person name="Howarth C."/>
            <person name="Mehta T."/>
            <person name="Neiman D."/>
            <person name="Pearson M."/>
            <person name="Roberts A."/>
            <person name="Saif S."/>
            <person name="Shea T."/>
            <person name="Shenoy N."/>
            <person name="Sisk P."/>
            <person name="Stolte C."/>
            <person name="Sykes S."/>
            <person name="White J."/>
            <person name="Yandava C."/>
            <person name="Burger G."/>
            <person name="Gray M.W."/>
            <person name="Holland P.W.H."/>
            <person name="King N."/>
            <person name="Lang F.B.F."/>
            <person name="Roger A.J."/>
            <person name="Ruiz-Trillo I."/>
            <person name="Haas B."/>
            <person name="Nusbaum C."/>
            <person name="Birren B."/>
        </authorList>
    </citation>
    <scope>NUCLEOTIDE SEQUENCE [LARGE SCALE GENOMIC DNA]</scope>
    <source>
        <strain evidence="2 3">JP610</strain>
    </source>
</reference>
<protein>
    <recommendedName>
        <fullName evidence="4">Trimeric autotransporter adhesin YadA-like head domain-containing protein</fullName>
    </recommendedName>
</protein>
<organism evidence="2 3">
    <name type="scientific">Sphaeroforma arctica JP610</name>
    <dbReference type="NCBI Taxonomy" id="667725"/>
    <lineage>
        <taxon>Eukaryota</taxon>
        <taxon>Ichthyosporea</taxon>
        <taxon>Ichthyophonida</taxon>
        <taxon>Sphaeroforma</taxon>
    </lineage>
</organism>
<feature type="region of interest" description="Disordered" evidence="1">
    <location>
        <begin position="225"/>
        <end position="249"/>
    </location>
</feature>
<dbReference type="RefSeq" id="XP_014155015.1">
    <property type="nucleotide sequence ID" value="XM_014299540.1"/>
</dbReference>
<feature type="region of interest" description="Disordered" evidence="1">
    <location>
        <begin position="55"/>
        <end position="79"/>
    </location>
</feature>
<sequence length="547" mass="56695">MLQMDLAEGTRQIQLGTLMKADADDDSTELAPISVREHTGHVELQMSDARTVVAGSKTFTGTPGPQGSTGPRGEKGAEGVGVSGVVLDQNADTVTVSYTDGTERATKGIRGPKGLDGLHFELLAVTPRGMFEIHLGVRQPSAGGRTPKQPVKFEVGSVYEYTNSGETSLAKGHTGPRGLGIKGIVYCSETKSLQLTLNTQTVIEIPYFVGVDGKIGSDAIDLDEPVAGPAGPEGPEGPRGTDGGLDMQHTTPYVGDGDYVLWNGNTFANSLVAQLLNTAPQNVPSNGTPSVYMGAYVGNDGTSTGSVGLGESAGAMQQGVHAVAVAAGSLSQGQYAMAIGLDAGGERQGTGAVVVGVAAGATTQGDYAVAMGYKAGNVDQGARAVAVGDMVGMHNQLGGAITLGAGAGYVQQGAKSIVAGAGCLCQPTRSSSGPPPCCPCMQTRRFCRTKCATTSAARACFTTPKRMRSHTRGVRAWTLGWTWRTSSSTVCCVYRSGKGTTRCGSDWAWTSSERWRPSLWWRTESTGIWCVTRLRRVSSSSIAAAAI</sequence>
<feature type="compositionally biased region" description="Low complexity" evidence="1">
    <location>
        <begin position="60"/>
        <end position="71"/>
    </location>
</feature>
<accession>A0A0L0FYU2</accession>